<feature type="active site" description="Proton donor/acceptor" evidence="2">
    <location>
        <position position="84"/>
    </location>
</feature>
<sequence length="204" mass="23547">MSSKKIYLVRHGQTDFNLQNIVQGSGVDSSLNDRGRAQAQAFFNKYKDIPFDKVYTSALKRTRESVQSFIDLGLPVESFAGLNEISWGTKEGFPITPEEDQYYHYMLKQWQLGDTTLRIEGGESPDEVVKRMKPVLQHIMNQPDEKTVLICMHGRAIRILMCIILNYPLKSMDMFEHENLGLYLLHYSGSFFTVELYNDTAHLR</sequence>
<dbReference type="GO" id="GO:0005829">
    <property type="term" value="C:cytosol"/>
    <property type="evidence" value="ECO:0007669"/>
    <property type="project" value="TreeGrafter"/>
</dbReference>
<evidence type="ECO:0000256" key="3">
    <source>
        <dbReference type="PIRSR" id="PIRSR613078-2"/>
    </source>
</evidence>
<protein>
    <submittedName>
        <fullName evidence="4">Histidine phosphatase family protein</fullName>
    </submittedName>
</protein>
<dbReference type="OrthoDB" id="9782128at2"/>
<feature type="binding site" evidence="3">
    <location>
        <begin position="10"/>
        <end position="17"/>
    </location>
    <ligand>
        <name>substrate</name>
    </ligand>
</feature>
<dbReference type="GO" id="GO:0045820">
    <property type="term" value="P:negative regulation of glycolytic process"/>
    <property type="evidence" value="ECO:0007669"/>
    <property type="project" value="TreeGrafter"/>
</dbReference>
<dbReference type="AlphaFoldDB" id="A0A385T051"/>
<evidence type="ECO:0000256" key="1">
    <source>
        <dbReference type="ARBA" id="ARBA00022801"/>
    </source>
</evidence>
<dbReference type="Gene3D" id="3.40.50.1240">
    <property type="entry name" value="Phosphoglycerate mutase-like"/>
    <property type="match status" value="1"/>
</dbReference>
<keyword evidence="5" id="KW-1185">Reference proteome</keyword>
<dbReference type="GO" id="GO:0004331">
    <property type="term" value="F:fructose-2,6-bisphosphate 2-phosphatase activity"/>
    <property type="evidence" value="ECO:0007669"/>
    <property type="project" value="TreeGrafter"/>
</dbReference>
<dbReference type="Pfam" id="PF00300">
    <property type="entry name" value="His_Phos_1"/>
    <property type="match status" value="1"/>
</dbReference>
<evidence type="ECO:0000313" key="4">
    <source>
        <dbReference type="EMBL" id="AYB35735.1"/>
    </source>
</evidence>
<keyword evidence="1" id="KW-0378">Hydrolase</keyword>
<dbReference type="RefSeq" id="WP_119758973.1">
    <property type="nucleotide sequence ID" value="NZ_CP032382.1"/>
</dbReference>
<dbReference type="GO" id="GO:0043456">
    <property type="term" value="P:regulation of pentose-phosphate shunt"/>
    <property type="evidence" value="ECO:0007669"/>
    <property type="project" value="TreeGrafter"/>
</dbReference>
<gene>
    <name evidence="4" type="ORF">D4L85_27885</name>
</gene>
<proteinExistence type="predicted"/>
<dbReference type="SUPFAM" id="SSF53254">
    <property type="entry name" value="Phosphoglycerate mutase-like"/>
    <property type="match status" value="1"/>
</dbReference>
<dbReference type="PIRSF" id="PIRSF000709">
    <property type="entry name" value="6PFK_2-Ptase"/>
    <property type="match status" value="1"/>
</dbReference>
<dbReference type="PANTHER" id="PTHR46517">
    <property type="entry name" value="FRUCTOSE-2,6-BISPHOSPHATASE TIGAR"/>
    <property type="match status" value="1"/>
</dbReference>
<accession>A0A385T051</accession>
<organism evidence="4 5">
    <name type="scientific">Chryseolinea soli</name>
    <dbReference type="NCBI Taxonomy" id="2321403"/>
    <lineage>
        <taxon>Bacteria</taxon>
        <taxon>Pseudomonadati</taxon>
        <taxon>Bacteroidota</taxon>
        <taxon>Cytophagia</taxon>
        <taxon>Cytophagales</taxon>
        <taxon>Fulvivirgaceae</taxon>
        <taxon>Chryseolinea</taxon>
    </lineage>
</organism>
<dbReference type="KEGG" id="chk:D4L85_27885"/>
<dbReference type="InterPro" id="IPR051695">
    <property type="entry name" value="Phosphoglycerate_Mutase"/>
</dbReference>
<dbReference type="Proteomes" id="UP000266183">
    <property type="component" value="Chromosome"/>
</dbReference>
<dbReference type="CDD" id="cd07067">
    <property type="entry name" value="HP_PGM_like"/>
    <property type="match status" value="1"/>
</dbReference>
<evidence type="ECO:0000256" key="2">
    <source>
        <dbReference type="PIRSR" id="PIRSR613078-1"/>
    </source>
</evidence>
<name>A0A385T051_9BACT</name>
<dbReference type="PANTHER" id="PTHR46517:SF1">
    <property type="entry name" value="FRUCTOSE-2,6-BISPHOSPHATASE TIGAR"/>
    <property type="match status" value="1"/>
</dbReference>
<reference evidence="5" key="1">
    <citation type="submission" date="2018-09" db="EMBL/GenBank/DDBJ databases">
        <title>Chryseolinea sp. KIS68-18 isolated from soil.</title>
        <authorList>
            <person name="Weon H.-Y."/>
            <person name="Kwon S.-W."/>
            <person name="Lee S.A."/>
        </authorList>
    </citation>
    <scope>NUCLEOTIDE SEQUENCE [LARGE SCALE GENOMIC DNA]</scope>
    <source>
        <strain evidence="5">KIS68-18</strain>
    </source>
</reference>
<dbReference type="SMART" id="SM00855">
    <property type="entry name" value="PGAM"/>
    <property type="match status" value="1"/>
</dbReference>
<dbReference type="EMBL" id="CP032382">
    <property type="protein sequence ID" value="AYB35735.1"/>
    <property type="molecule type" value="Genomic_DNA"/>
</dbReference>
<feature type="active site" description="Tele-phosphohistidine intermediate" evidence="2">
    <location>
        <position position="11"/>
    </location>
</feature>
<evidence type="ECO:0000313" key="5">
    <source>
        <dbReference type="Proteomes" id="UP000266183"/>
    </source>
</evidence>
<dbReference type="InterPro" id="IPR013078">
    <property type="entry name" value="His_Pase_superF_clade-1"/>
</dbReference>
<dbReference type="InterPro" id="IPR029033">
    <property type="entry name" value="His_PPase_superfam"/>
</dbReference>
<feature type="binding site" evidence="3">
    <location>
        <position position="61"/>
    </location>
    <ligand>
        <name>substrate</name>
    </ligand>
</feature>
<dbReference type="InterPro" id="IPR001345">
    <property type="entry name" value="PG/BPGM_mutase_AS"/>
</dbReference>
<dbReference type="PROSITE" id="PS00175">
    <property type="entry name" value="PG_MUTASE"/>
    <property type="match status" value="1"/>
</dbReference>